<evidence type="ECO:0000256" key="8">
    <source>
        <dbReference type="ARBA" id="ARBA00022989"/>
    </source>
</evidence>
<keyword evidence="8 14" id="KW-1133">Transmembrane helix</keyword>
<keyword evidence="6 14" id="KW-0812">Transmembrane</keyword>
<evidence type="ECO:0000256" key="5">
    <source>
        <dbReference type="ARBA" id="ARBA00022581"/>
    </source>
</evidence>
<evidence type="ECO:0000256" key="9">
    <source>
        <dbReference type="ARBA" id="ARBA00023136"/>
    </source>
</evidence>
<comment type="caution">
    <text evidence="16">The sequence shown here is derived from an EMBL/GenBank/DDBJ whole genome shotgun (WGS) entry which is preliminary data.</text>
</comment>
<evidence type="ECO:0000256" key="13">
    <source>
        <dbReference type="ARBA" id="ARBA00023288"/>
    </source>
</evidence>
<keyword evidence="4" id="KW-1032">Host cell membrane</keyword>
<dbReference type="SUPFAM" id="SSF58069">
    <property type="entry name" value="Virus ectodomain"/>
    <property type="match status" value="1"/>
</dbReference>
<sequence length="450" mass="50412">MTNSSCIMCAAARPFLLAVPVPFNSSQCYTQLLHSTLFNGNELQLTKTNVTRIIGGCDWEILHLAAVTNLEENEDGSVWGIAGIKRQKYPQPAPSPYTICSTCEFECFSRKQENGNPQGHFLNCSLTWELGDSPMKSTLSGSTFSWYPQNNRYPPNPEYLNSQTMALTDIWWICGGEPQQTLPPNWTGTCTQVMFVSPVKVGIEHDILPHSRGKRSAPRGSFDENLYIDEIGVPRGVPDEYKARNQIAAGFESILCWWCTINKNVDWINYIYYNQQRFINRSSDAVEGLAEQLGPTSLMSWQNRMALDMLLAEKEGVCVMFGDSCCTFIPNNTAPDGSVTKALEGLRSLREELSQNSGVNIGWTNWIDRMFGKWKSIILSLLTSILVVLTVFAFCGCCLIPCVRGLIMRTTENALTHQMTLIDEKGTQNNVPLLHDDDLYTESSDEDTDV</sequence>
<dbReference type="Gene3D" id="1.10.287.210">
    <property type="match status" value="1"/>
</dbReference>
<evidence type="ECO:0000313" key="16">
    <source>
        <dbReference type="EMBL" id="KAK2814702.1"/>
    </source>
</evidence>
<keyword evidence="12" id="KW-0325">Glycoprotein</keyword>
<keyword evidence="13" id="KW-0449">Lipoprotein</keyword>
<keyword evidence="5" id="KW-0945">Host-virus interaction</keyword>
<keyword evidence="11" id="KW-1015">Disulfide bond</keyword>
<evidence type="ECO:0000256" key="10">
    <source>
        <dbReference type="ARBA" id="ARBA00023139"/>
    </source>
</evidence>
<feature type="transmembrane region" description="Helical" evidence="14">
    <location>
        <begin position="377"/>
        <end position="400"/>
    </location>
</feature>
<evidence type="ECO:0000256" key="2">
    <source>
        <dbReference type="ARBA" id="ARBA00004531"/>
    </source>
</evidence>
<evidence type="ECO:0000256" key="6">
    <source>
        <dbReference type="ARBA" id="ARBA00022692"/>
    </source>
</evidence>
<feature type="chain" id="PRO_5041713365" evidence="15">
    <location>
        <begin position="19"/>
        <end position="450"/>
    </location>
</feature>
<accession>A0AA88IIR0</accession>
<protein>
    <submittedName>
        <fullName evidence="16">Uncharacterized protein</fullName>
    </submittedName>
</protein>
<evidence type="ECO:0000256" key="7">
    <source>
        <dbReference type="ARBA" id="ARBA00022870"/>
    </source>
</evidence>
<dbReference type="AlphaFoldDB" id="A0AA88IIR0"/>
<comment type="subcellular location">
    <subcellularLocation>
        <location evidence="1">Host cell membrane</location>
        <topology evidence="1">Single-pass type I membrane protein</topology>
    </subcellularLocation>
    <subcellularLocation>
        <location evidence="2">Host endomembrane system</location>
        <topology evidence="2">Peripheral membrane protein</topology>
    </subcellularLocation>
    <subcellularLocation>
        <location evidence="3">Virion membrane</location>
        <topology evidence="3">Single-pass type I membrane protein</topology>
    </subcellularLocation>
</comment>
<dbReference type="Pfam" id="PF00429">
    <property type="entry name" value="TLV_coat"/>
    <property type="match status" value="1"/>
</dbReference>
<keyword evidence="17" id="KW-1185">Reference proteome</keyword>
<evidence type="ECO:0000256" key="11">
    <source>
        <dbReference type="ARBA" id="ARBA00023157"/>
    </source>
</evidence>
<proteinExistence type="predicted"/>
<dbReference type="CDD" id="cd09951">
    <property type="entry name" value="HERV-Rb-like_HR1-HR2"/>
    <property type="match status" value="1"/>
</dbReference>
<dbReference type="PANTHER" id="PTHR10424:SF81">
    <property type="entry name" value="ERVV2 PROTEIN"/>
    <property type="match status" value="1"/>
</dbReference>
<keyword evidence="10" id="KW-0564">Palmitate</keyword>
<dbReference type="PANTHER" id="PTHR10424">
    <property type="entry name" value="VIRAL ENVELOPE PROTEIN"/>
    <property type="match status" value="1"/>
</dbReference>
<dbReference type="EMBL" id="JAUPFM010000025">
    <property type="protein sequence ID" value="KAK2814702.1"/>
    <property type="molecule type" value="Genomic_DNA"/>
</dbReference>
<evidence type="ECO:0000256" key="12">
    <source>
        <dbReference type="ARBA" id="ARBA00023180"/>
    </source>
</evidence>
<evidence type="ECO:0000256" key="3">
    <source>
        <dbReference type="ARBA" id="ARBA00004563"/>
    </source>
</evidence>
<evidence type="ECO:0000256" key="4">
    <source>
        <dbReference type="ARBA" id="ARBA00022511"/>
    </source>
</evidence>
<keyword evidence="7" id="KW-1043">Host membrane</keyword>
<name>A0AA88IIR0_CHASR</name>
<evidence type="ECO:0000256" key="1">
    <source>
        <dbReference type="ARBA" id="ARBA00004402"/>
    </source>
</evidence>
<keyword evidence="15" id="KW-0732">Signal</keyword>
<evidence type="ECO:0000313" key="17">
    <source>
        <dbReference type="Proteomes" id="UP001187415"/>
    </source>
</evidence>
<feature type="signal peptide" evidence="15">
    <location>
        <begin position="1"/>
        <end position="18"/>
    </location>
</feature>
<reference evidence="16" key="1">
    <citation type="submission" date="2023-07" db="EMBL/GenBank/DDBJ databases">
        <title>Chromosome-level Genome Assembly of Striped Snakehead (Channa striata).</title>
        <authorList>
            <person name="Liu H."/>
        </authorList>
    </citation>
    <scope>NUCLEOTIDE SEQUENCE</scope>
    <source>
        <strain evidence="16">Gz</strain>
        <tissue evidence="16">Muscle</tissue>
    </source>
</reference>
<gene>
    <name evidence="16" type="ORF">Q5P01_000635</name>
</gene>
<keyword evidence="9 14" id="KW-0472">Membrane</keyword>
<dbReference type="Proteomes" id="UP001187415">
    <property type="component" value="Unassembled WGS sequence"/>
</dbReference>
<evidence type="ECO:0000256" key="15">
    <source>
        <dbReference type="SAM" id="SignalP"/>
    </source>
</evidence>
<organism evidence="16 17">
    <name type="scientific">Channa striata</name>
    <name type="common">Snakehead murrel</name>
    <name type="synonym">Ophicephalus striatus</name>
    <dbReference type="NCBI Taxonomy" id="64152"/>
    <lineage>
        <taxon>Eukaryota</taxon>
        <taxon>Metazoa</taxon>
        <taxon>Chordata</taxon>
        <taxon>Craniata</taxon>
        <taxon>Vertebrata</taxon>
        <taxon>Euteleostomi</taxon>
        <taxon>Actinopterygii</taxon>
        <taxon>Neopterygii</taxon>
        <taxon>Teleostei</taxon>
        <taxon>Neoteleostei</taxon>
        <taxon>Acanthomorphata</taxon>
        <taxon>Anabantaria</taxon>
        <taxon>Anabantiformes</taxon>
        <taxon>Channoidei</taxon>
        <taxon>Channidae</taxon>
        <taxon>Channa</taxon>
    </lineage>
</organism>
<evidence type="ECO:0000256" key="14">
    <source>
        <dbReference type="SAM" id="Phobius"/>
    </source>
</evidence>
<dbReference type="InterPro" id="IPR018154">
    <property type="entry name" value="TLV/ENV_coat_polyprotein"/>
</dbReference>